<dbReference type="PANTHER" id="PTHR37422:SF13">
    <property type="entry name" value="LIPOPOLYSACCHARIDE BIOSYNTHESIS PROTEIN PA4999-RELATED"/>
    <property type="match status" value="1"/>
</dbReference>
<evidence type="ECO:0000256" key="4">
    <source>
        <dbReference type="ARBA" id="ARBA00023136"/>
    </source>
</evidence>
<evidence type="ECO:0000313" key="8">
    <source>
        <dbReference type="Proteomes" id="UP000473091"/>
    </source>
</evidence>
<dbReference type="PANTHER" id="PTHR37422">
    <property type="entry name" value="TEICHURONIC ACID BIOSYNTHESIS PROTEIN TUAE"/>
    <property type="match status" value="1"/>
</dbReference>
<dbReference type="InterPro" id="IPR007016">
    <property type="entry name" value="O-antigen_ligase-rel_domated"/>
</dbReference>
<dbReference type="Proteomes" id="UP000473091">
    <property type="component" value="Unassembled WGS sequence"/>
</dbReference>
<evidence type="ECO:0000256" key="3">
    <source>
        <dbReference type="ARBA" id="ARBA00022989"/>
    </source>
</evidence>
<reference evidence="7 8" key="1">
    <citation type="submission" date="2019-09" db="EMBL/GenBank/DDBJ databases">
        <authorList>
            <person name="Pidcock S.E."/>
            <person name="Huws S.A."/>
        </authorList>
    </citation>
    <scope>NUCLEOTIDE SEQUENCE [LARGE SCALE GENOMIC DNA]</scope>
    <source>
        <strain evidence="7 8">MZ8</strain>
    </source>
</reference>
<dbReference type="RefSeq" id="WP_090488624.1">
    <property type="nucleotide sequence ID" value="NZ_VTVE01000003.1"/>
</dbReference>
<feature type="transmembrane region" description="Helical" evidence="5">
    <location>
        <begin position="124"/>
        <end position="143"/>
    </location>
</feature>
<evidence type="ECO:0000256" key="1">
    <source>
        <dbReference type="ARBA" id="ARBA00004141"/>
    </source>
</evidence>
<dbReference type="InterPro" id="IPR051533">
    <property type="entry name" value="WaaL-like"/>
</dbReference>
<feature type="domain" description="O-antigen ligase-related" evidence="6">
    <location>
        <begin position="197"/>
        <end position="360"/>
    </location>
</feature>
<keyword evidence="3 5" id="KW-1133">Transmembrane helix</keyword>
<feature type="transmembrane region" description="Helical" evidence="5">
    <location>
        <begin position="99"/>
        <end position="117"/>
    </location>
</feature>
<dbReference type="EMBL" id="VTVE01000003">
    <property type="protein sequence ID" value="NEX02242.1"/>
    <property type="molecule type" value="Genomic_DNA"/>
</dbReference>
<protein>
    <submittedName>
        <fullName evidence="7">O-antigen ligase family protein</fullName>
    </submittedName>
</protein>
<dbReference type="GO" id="GO:0016874">
    <property type="term" value="F:ligase activity"/>
    <property type="evidence" value="ECO:0007669"/>
    <property type="project" value="UniProtKB-KW"/>
</dbReference>
<evidence type="ECO:0000313" key="7">
    <source>
        <dbReference type="EMBL" id="NEX02242.1"/>
    </source>
</evidence>
<feature type="transmembrane region" description="Helical" evidence="5">
    <location>
        <begin position="36"/>
        <end position="55"/>
    </location>
</feature>
<feature type="transmembrane region" description="Helical" evidence="5">
    <location>
        <begin position="12"/>
        <end position="30"/>
    </location>
</feature>
<keyword evidence="7" id="KW-0436">Ligase</keyword>
<keyword evidence="4 5" id="KW-0472">Membrane</keyword>
<comment type="subcellular location">
    <subcellularLocation>
        <location evidence="1">Membrane</location>
        <topology evidence="1">Multi-pass membrane protein</topology>
    </subcellularLocation>
</comment>
<gene>
    <name evidence="7" type="ORF">F0Q01_10175</name>
</gene>
<name>A0A6M0LID8_PSEXY</name>
<dbReference type="Pfam" id="PF04932">
    <property type="entry name" value="Wzy_C"/>
    <property type="match status" value="1"/>
</dbReference>
<feature type="transmembrane region" description="Helical" evidence="5">
    <location>
        <begin position="194"/>
        <end position="226"/>
    </location>
</feature>
<dbReference type="AlphaFoldDB" id="A0A6M0LID8"/>
<feature type="transmembrane region" description="Helical" evidence="5">
    <location>
        <begin position="67"/>
        <end position="87"/>
    </location>
</feature>
<sequence length="424" mass="48425">MIERIKDNKKIITTIIVALLLFCRCNLGVIKTPFMLLNLAINGIAFLYLIVLSIGDFEKTKKGLLSAAILWVVAFLVMEYAYIAFHIGTPSLEIYSRQFRILTVGPAILIFFMLWHCREDMLEILCNVGVLIIVATLILTFCYDPLWKTWIDGTQYRFGETPGGTVIDSGNLYMIMLIPILYKVTVDREFKRYLLPSVLGVAGIIMSGTKSALFPIVFVIGIYIVFGSSDKKAMRRNLIILLVLVAIVTVMCFTVPIMYWLVADRIIELFKGINATECDYHTSTGQRMAIIAAFKQHFGEHPFFGHGFYAFKSMPYSAVTEVEIGVNELGQKVYELQNSQTHMNFLELLFSFGIFGFVMYYWFPVKLIVDSIKSKDKAAKMVAASYLVTFFFMDLGIDMFYPYITPFFVYFVIYCLLKRSEKIS</sequence>
<organism evidence="7 8">
    <name type="scientific">Pseudobutyrivibrio xylanivorans</name>
    <dbReference type="NCBI Taxonomy" id="185007"/>
    <lineage>
        <taxon>Bacteria</taxon>
        <taxon>Bacillati</taxon>
        <taxon>Bacillota</taxon>
        <taxon>Clostridia</taxon>
        <taxon>Lachnospirales</taxon>
        <taxon>Lachnospiraceae</taxon>
        <taxon>Pseudobutyrivibrio</taxon>
    </lineage>
</organism>
<feature type="transmembrane region" description="Helical" evidence="5">
    <location>
        <begin position="238"/>
        <end position="262"/>
    </location>
</feature>
<evidence type="ECO:0000256" key="5">
    <source>
        <dbReference type="SAM" id="Phobius"/>
    </source>
</evidence>
<proteinExistence type="predicted"/>
<dbReference type="GO" id="GO:0016020">
    <property type="term" value="C:membrane"/>
    <property type="evidence" value="ECO:0007669"/>
    <property type="project" value="UniProtKB-SubCell"/>
</dbReference>
<evidence type="ECO:0000256" key="2">
    <source>
        <dbReference type="ARBA" id="ARBA00022692"/>
    </source>
</evidence>
<comment type="caution">
    <text evidence="7">The sequence shown here is derived from an EMBL/GenBank/DDBJ whole genome shotgun (WGS) entry which is preliminary data.</text>
</comment>
<feature type="transmembrane region" description="Helical" evidence="5">
    <location>
        <begin position="163"/>
        <end position="182"/>
    </location>
</feature>
<reference evidence="7 8" key="2">
    <citation type="submission" date="2020-03" db="EMBL/GenBank/DDBJ databases">
        <title>Investigating the evolutionary divergence of the Butyrivibrio group.</title>
        <authorList>
            <person name="Skvortsov T."/>
            <person name="Santos F.G."/>
            <person name="Ting K.S."/>
            <person name="Creevey C.J."/>
        </authorList>
    </citation>
    <scope>NUCLEOTIDE SEQUENCE [LARGE SCALE GENOMIC DNA]</scope>
    <source>
        <strain evidence="7 8">MZ8</strain>
    </source>
</reference>
<feature type="transmembrane region" description="Helical" evidence="5">
    <location>
        <begin position="345"/>
        <end position="363"/>
    </location>
</feature>
<keyword evidence="2 5" id="KW-0812">Transmembrane</keyword>
<accession>A0A6M0LID8</accession>
<feature type="transmembrane region" description="Helical" evidence="5">
    <location>
        <begin position="400"/>
        <end position="417"/>
    </location>
</feature>
<evidence type="ECO:0000259" key="6">
    <source>
        <dbReference type="Pfam" id="PF04932"/>
    </source>
</evidence>